<evidence type="ECO:0000256" key="4">
    <source>
        <dbReference type="ARBA" id="ARBA00023004"/>
    </source>
</evidence>
<dbReference type="InterPro" id="IPR051269">
    <property type="entry name" value="Fe-S_cluster_ET"/>
</dbReference>
<keyword evidence="4" id="KW-0408">Iron</keyword>
<keyword evidence="2" id="KW-0479">Metal-binding</keyword>
<dbReference type="OrthoDB" id="164224at2"/>
<dbReference type="RefSeq" id="WP_126600160.1">
    <property type="nucleotide sequence ID" value="NZ_BIFQ01000002.1"/>
</dbReference>
<dbReference type="GO" id="GO:0051536">
    <property type="term" value="F:iron-sulfur cluster binding"/>
    <property type="evidence" value="ECO:0007669"/>
    <property type="project" value="UniProtKB-KW"/>
</dbReference>
<evidence type="ECO:0000256" key="5">
    <source>
        <dbReference type="ARBA" id="ARBA00023014"/>
    </source>
</evidence>
<sequence>MKITVDLNRCQGYGQCCFADPKVFQLHGEEALEYDPSPSDERRLQIIRAAKACPVQAIYIGESFEEQEERSKAHGE</sequence>
<dbReference type="Proteomes" id="UP000287224">
    <property type="component" value="Unassembled WGS sequence"/>
</dbReference>
<comment type="caution">
    <text evidence="6">The sequence shown here is derived from an EMBL/GenBank/DDBJ whole genome shotgun (WGS) entry which is preliminary data.</text>
</comment>
<protein>
    <submittedName>
        <fullName evidence="6">Ferredoxin</fullName>
    </submittedName>
</protein>
<proteinExistence type="predicted"/>
<dbReference type="SUPFAM" id="SSF54862">
    <property type="entry name" value="4Fe-4S ferredoxins"/>
    <property type="match status" value="1"/>
</dbReference>
<dbReference type="Pfam" id="PF13459">
    <property type="entry name" value="Fer4_15"/>
    <property type="match status" value="1"/>
</dbReference>
<dbReference type="AlphaFoldDB" id="A0A401ZM65"/>
<reference evidence="7" key="1">
    <citation type="submission" date="2018-12" db="EMBL/GenBank/DDBJ databases">
        <title>Tengunoibacter tsumagoiensis gen. nov., sp. nov., Dictyobacter kobayashii sp. nov., D. alpinus sp. nov., and D. joshuensis sp. nov. and description of Dictyobacteraceae fam. nov. within the order Ktedonobacterales isolated from Tengu-no-mugimeshi.</title>
        <authorList>
            <person name="Wang C.M."/>
            <person name="Zheng Y."/>
            <person name="Sakai Y."/>
            <person name="Toyoda A."/>
            <person name="Minakuchi Y."/>
            <person name="Abe K."/>
            <person name="Yokota A."/>
            <person name="Yabe S."/>
        </authorList>
    </citation>
    <scope>NUCLEOTIDE SEQUENCE [LARGE SCALE GENOMIC DNA]</scope>
    <source>
        <strain evidence="7">S-27</strain>
    </source>
</reference>
<gene>
    <name evidence="6" type="ORF">KDAU_52900</name>
</gene>
<evidence type="ECO:0000256" key="1">
    <source>
        <dbReference type="ARBA" id="ARBA00022448"/>
    </source>
</evidence>
<keyword evidence="1" id="KW-0813">Transport</keyword>
<name>A0A401ZM65_9CHLR</name>
<dbReference type="EMBL" id="BIFQ01000002">
    <property type="protein sequence ID" value="GCE07961.1"/>
    <property type="molecule type" value="Genomic_DNA"/>
</dbReference>
<evidence type="ECO:0000313" key="6">
    <source>
        <dbReference type="EMBL" id="GCE07961.1"/>
    </source>
</evidence>
<evidence type="ECO:0000256" key="3">
    <source>
        <dbReference type="ARBA" id="ARBA00022982"/>
    </source>
</evidence>
<organism evidence="6 7">
    <name type="scientific">Dictyobacter aurantiacus</name>
    <dbReference type="NCBI Taxonomy" id="1936993"/>
    <lineage>
        <taxon>Bacteria</taxon>
        <taxon>Bacillati</taxon>
        <taxon>Chloroflexota</taxon>
        <taxon>Ktedonobacteria</taxon>
        <taxon>Ktedonobacterales</taxon>
        <taxon>Dictyobacteraceae</taxon>
        <taxon>Dictyobacter</taxon>
    </lineage>
</organism>
<dbReference type="GO" id="GO:0046872">
    <property type="term" value="F:metal ion binding"/>
    <property type="evidence" value="ECO:0007669"/>
    <property type="project" value="UniProtKB-KW"/>
</dbReference>
<dbReference type="PANTHER" id="PTHR36923">
    <property type="entry name" value="FERREDOXIN"/>
    <property type="match status" value="1"/>
</dbReference>
<evidence type="ECO:0000256" key="2">
    <source>
        <dbReference type="ARBA" id="ARBA00022723"/>
    </source>
</evidence>
<keyword evidence="3" id="KW-0249">Electron transport</keyword>
<dbReference type="Gene3D" id="3.30.70.20">
    <property type="match status" value="1"/>
</dbReference>
<dbReference type="PANTHER" id="PTHR36923:SF3">
    <property type="entry name" value="FERREDOXIN"/>
    <property type="match status" value="1"/>
</dbReference>
<keyword evidence="5" id="KW-0411">Iron-sulfur</keyword>
<evidence type="ECO:0000313" key="7">
    <source>
        <dbReference type="Proteomes" id="UP000287224"/>
    </source>
</evidence>
<keyword evidence="7" id="KW-1185">Reference proteome</keyword>
<accession>A0A401ZM65</accession>